<feature type="transmembrane region" description="Helical" evidence="6">
    <location>
        <begin position="277"/>
        <end position="293"/>
    </location>
</feature>
<accession>A0A934UDV0</accession>
<dbReference type="InterPro" id="IPR002797">
    <property type="entry name" value="Polysacc_synth"/>
</dbReference>
<keyword evidence="2" id="KW-1003">Cell membrane</keyword>
<feature type="transmembrane region" description="Helical" evidence="6">
    <location>
        <begin position="86"/>
        <end position="107"/>
    </location>
</feature>
<name>A0A934UDV0_9STRE</name>
<dbReference type="InterPro" id="IPR050833">
    <property type="entry name" value="Poly_Biosynth_Transport"/>
</dbReference>
<evidence type="ECO:0000256" key="1">
    <source>
        <dbReference type="ARBA" id="ARBA00004651"/>
    </source>
</evidence>
<proteinExistence type="predicted"/>
<dbReference type="PANTHER" id="PTHR30250:SF29">
    <property type="entry name" value="POLYSACCHARIDE BIOSYNTHESIS PROTEIN C-TERMINAL DOMAIN-CONTAINING PROTEIN"/>
    <property type="match status" value="1"/>
</dbReference>
<evidence type="ECO:0000256" key="3">
    <source>
        <dbReference type="ARBA" id="ARBA00022692"/>
    </source>
</evidence>
<feature type="transmembrane region" description="Helical" evidence="6">
    <location>
        <begin position="379"/>
        <end position="397"/>
    </location>
</feature>
<dbReference type="GO" id="GO:0005886">
    <property type="term" value="C:plasma membrane"/>
    <property type="evidence" value="ECO:0007669"/>
    <property type="project" value="UniProtKB-SubCell"/>
</dbReference>
<feature type="transmembrane region" description="Helical" evidence="6">
    <location>
        <begin position="222"/>
        <end position="245"/>
    </location>
</feature>
<comment type="caution">
    <text evidence="7">The sequence shown here is derived from an EMBL/GenBank/DDBJ whole genome shotgun (WGS) entry which is preliminary data.</text>
</comment>
<feature type="transmembrane region" description="Helical" evidence="6">
    <location>
        <begin position="159"/>
        <end position="176"/>
    </location>
</feature>
<keyword evidence="4 6" id="KW-1133">Transmembrane helix</keyword>
<evidence type="ECO:0000256" key="2">
    <source>
        <dbReference type="ARBA" id="ARBA00022475"/>
    </source>
</evidence>
<dbReference type="EMBL" id="JAENBP010000006">
    <property type="protein sequence ID" value="MBJ8350058.1"/>
    <property type="molecule type" value="Genomic_DNA"/>
</dbReference>
<feature type="transmembrane region" description="Helical" evidence="6">
    <location>
        <begin position="313"/>
        <end position="333"/>
    </location>
</feature>
<dbReference type="PANTHER" id="PTHR30250">
    <property type="entry name" value="PST FAMILY PREDICTED COLANIC ACID TRANSPORTER"/>
    <property type="match status" value="1"/>
</dbReference>
<dbReference type="RefSeq" id="WP_199567977.1">
    <property type="nucleotide sequence ID" value="NZ_JAENBP010000006.1"/>
</dbReference>
<evidence type="ECO:0000313" key="7">
    <source>
        <dbReference type="EMBL" id="MBJ8350058.1"/>
    </source>
</evidence>
<feature type="transmembrane region" description="Helical" evidence="6">
    <location>
        <begin position="434"/>
        <end position="455"/>
    </location>
</feature>
<comment type="subcellular location">
    <subcellularLocation>
        <location evidence="1">Cell membrane</location>
        <topology evidence="1">Multi-pass membrane protein</topology>
    </subcellularLocation>
</comment>
<evidence type="ECO:0000256" key="4">
    <source>
        <dbReference type="ARBA" id="ARBA00022989"/>
    </source>
</evidence>
<evidence type="ECO:0000256" key="6">
    <source>
        <dbReference type="SAM" id="Phobius"/>
    </source>
</evidence>
<keyword evidence="5 6" id="KW-0472">Membrane</keyword>
<dbReference type="Pfam" id="PF01943">
    <property type="entry name" value="Polysacc_synt"/>
    <property type="match status" value="1"/>
</dbReference>
<feature type="transmembrane region" description="Helical" evidence="6">
    <location>
        <begin position="182"/>
        <end position="201"/>
    </location>
</feature>
<feature type="transmembrane region" description="Helical" evidence="6">
    <location>
        <begin position="119"/>
        <end position="139"/>
    </location>
</feature>
<reference evidence="7 8" key="1">
    <citation type="journal article" date="2021" name="Int. J. Syst. Evol. Microbiol.">
        <title>Streptococcus vicugnae sp. nov., isolated from faeces of alpacas (Vicugna pacos) and cattle (Bos taurus), Streptococcus zalophi sp. nov., and Streptococcus pacificus sp. nov., isolated from respiratory tract of California sea lions (Zalophus californianus).</title>
        <authorList>
            <person name="Volokhov D.V."/>
            <person name="Zagorodnyaya T.A."/>
            <person name="Shen Z."/>
            <person name="Blom J."/>
            <person name="Furtak V.A."/>
            <person name="Eisenberg T."/>
            <person name="Fan P."/>
            <person name="Jeong K.C."/>
            <person name="Gao Y."/>
            <person name="Zhang S."/>
            <person name="Amselle M."/>
        </authorList>
    </citation>
    <scope>NUCLEOTIDE SEQUENCE [LARGE SCALE GENOMIC DNA]</scope>
    <source>
        <strain evidence="8">CSL7508-lung</strain>
    </source>
</reference>
<feature type="transmembrane region" description="Helical" evidence="6">
    <location>
        <begin position="345"/>
        <end position="367"/>
    </location>
</feature>
<dbReference type="AlphaFoldDB" id="A0A934UDV0"/>
<gene>
    <name evidence="7" type="ORF">JHK64_05360</name>
</gene>
<keyword evidence="8" id="KW-1185">Reference proteome</keyword>
<dbReference type="Proteomes" id="UP000644875">
    <property type="component" value="Unassembled WGS sequence"/>
</dbReference>
<keyword evidence="3 6" id="KW-0812">Transmembrane</keyword>
<evidence type="ECO:0000313" key="8">
    <source>
        <dbReference type="Proteomes" id="UP000644875"/>
    </source>
</evidence>
<feature type="transmembrane region" description="Helical" evidence="6">
    <location>
        <begin position="461"/>
        <end position="481"/>
    </location>
</feature>
<evidence type="ECO:0000256" key="5">
    <source>
        <dbReference type="ARBA" id="ARBA00023136"/>
    </source>
</evidence>
<organism evidence="7 8">
    <name type="scientific">Streptococcus zalophi</name>
    <dbReference type="NCBI Taxonomy" id="640031"/>
    <lineage>
        <taxon>Bacteria</taxon>
        <taxon>Bacillati</taxon>
        <taxon>Bacillota</taxon>
        <taxon>Bacilli</taxon>
        <taxon>Lactobacillales</taxon>
        <taxon>Streptococcaceae</taxon>
        <taxon>Streptococcus</taxon>
    </lineage>
</organism>
<feature type="transmembrane region" description="Helical" evidence="6">
    <location>
        <begin position="54"/>
        <end position="74"/>
    </location>
</feature>
<feature type="transmembrane region" description="Helical" evidence="6">
    <location>
        <begin position="403"/>
        <end position="422"/>
    </location>
</feature>
<protein>
    <submittedName>
        <fullName evidence="7">Oligosaccharide flippase family protein</fullName>
    </submittedName>
</protein>
<feature type="transmembrane region" description="Helical" evidence="6">
    <location>
        <begin position="14"/>
        <end position="34"/>
    </location>
</feature>
<sequence>MTLKKESLNHTQKASFIIVLAGLISKILAAIYRIPYQNIVGDRGFYAYQQIYPLIGIISTLGLIAFPNIISSLAQKQEKKTLGTLFQLECLISGIGSLILILFSGFLAELMGASPLKTAIQIVGLTLLLVPFISFYRGLAQARGNMRPTAVSQVVEQTIRISVIILAAIIYGIWHLTIYQAATIAVLGSFLASAITLIYLIRKAPVSLKKIIRNGSLTLTAIKHIGFPSLVFIFFSIYLLLFQLIDAFLVKNALVTQGLSNNLAEIEKGIFDRGQPLIQFGLIFSTALFTTYLPKLTRYYHRQKEDYQRENKLFLAFIFYFNSVITLGFLAILPEMNRFLFKNNLGIEALMIYLFIIFLTSLIQFFHQTLFIEGQNKQSLLYLLVGIVVKGLITYPLTVIFGIVGASLSTVFALILVLSCYLKKEKVNLLSLLTPKFVISVLVMISFTLATSYLLPSTNRLALFVNIVLSTLVGAGIFLFLSKSWQIFDKRLFTFLPFYKEK</sequence>